<comment type="cofactor">
    <cofactor evidence="1">
        <name>Mg(2+)</name>
        <dbReference type="ChEBI" id="CHEBI:18420"/>
    </cofactor>
</comment>
<evidence type="ECO:0000256" key="4">
    <source>
        <dbReference type="ARBA" id="ARBA00022723"/>
    </source>
</evidence>
<evidence type="ECO:0000256" key="5">
    <source>
        <dbReference type="ARBA" id="ARBA00022842"/>
    </source>
</evidence>
<dbReference type="SUPFAM" id="SSF48576">
    <property type="entry name" value="Terpenoid synthases"/>
    <property type="match status" value="1"/>
</dbReference>
<keyword evidence="4" id="KW-0479">Metal-binding</keyword>
<dbReference type="PROSITE" id="PS00444">
    <property type="entry name" value="POLYPRENYL_SYNTHASE_2"/>
    <property type="match status" value="1"/>
</dbReference>
<dbReference type="SFLD" id="SFLDS00005">
    <property type="entry name" value="Isoprenoid_Synthase_Type_I"/>
    <property type="match status" value="1"/>
</dbReference>
<dbReference type="RefSeq" id="WP_015753099.1">
    <property type="nucleotide sequence ID" value="NC_013222.1"/>
</dbReference>
<dbReference type="KEGG" id="rbi:RB2501_05570"/>
<proteinExistence type="inferred from homology"/>
<dbReference type="InterPro" id="IPR000092">
    <property type="entry name" value="Polyprenyl_synt"/>
</dbReference>
<sequence>MIESIEQYRQSFDDYLQKILQFGEPAGLYEPIGYIMDLGGKRMRPVLVLLSAELFGAPAENALPAAAAVEIFHNFSLVHDDIMDAAPLRRGRPTVHRKWDPNTAILSGDAMLIRAYQQLDGYPPELFQPLTRLFSRTALEVCEGQQYDMDFESRDDVGIPEYLRMIEFKTAVLLGCALQMGAIIGGAEVAEQEAVYDFGIRLGLAFQLQDDYLDVFGNPETFGKQVGGDIIENKKTYLYLQALERCGADDARELRDLYSVRPTNPQSKVDRVRQIFETCGADRQTRNQIGGYTREAFARLDTLTGNPRAKAALRDFGEWLLRRDF</sequence>
<gene>
    <name evidence="7" type="ordered locus">RB2501_05570</name>
</gene>
<dbReference type="Proteomes" id="UP000009049">
    <property type="component" value="Chromosome"/>
</dbReference>
<name>A4CHD4_ROBBH</name>
<evidence type="ECO:0000313" key="8">
    <source>
        <dbReference type="Proteomes" id="UP000009049"/>
    </source>
</evidence>
<dbReference type="GO" id="GO:0046872">
    <property type="term" value="F:metal ion binding"/>
    <property type="evidence" value="ECO:0007669"/>
    <property type="project" value="UniProtKB-KW"/>
</dbReference>
<dbReference type="AlphaFoldDB" id="A4CHD4"/>
<protein>
    <submittedName>
        <fullName evidence="7">Putative isoprenyl synthetase</fullName>
    </submittedName>
</protein>
<dbReference type="EMBL" id="CP001712">
    <property type="protein sequence ID" value="EAR16342.1"/>
    <property type="molecule type" value="Genomic_DNA"/>
</dbReference>
<dbReference type="HOGENOM" id="CLU_014015_2_1_10"/>
<dbReference type="GO" id="GO:0004659">
    <property type="term" value="F:prenyltransferase activity"/>
    <property type="evidence" value="ECO:0007669"/>
    <property type="project" value="InterPro"/>
</dbReference>
<dbReference type="Pfam" id="PF00348">
    <property type="entry name" value="polyprenyl_synt"/>
    <property type="match status" value="1"/>
</dbReference>
<keyword evidence="5" id="KW-0460">Magnesium</keyword>
<dbReference type="InterPro" id="IPR033749">
    <property type="entry name" value="Polyprenyl_synt_CS"/>
</dbReference>
<dbReference type="STRING" id="313596.RB2501_05570"/>
<dbReference type="PROSITE" id="PS00723">
    <property type="entry name" value="POLYPRENYL_SYNTHASE_1"/>
    <property type="match status" value="1"/>
</dbReference>
<dbReference type="InterPro" id="IPR008949">
    <property type="entry name" value="Isoprenoid_synthase_dom_sf"/>
</dbReference>
<keyword evidence="3 6" id="KW-0808">Transferase</keyword>
<evidence type="ECO:0000256" key="6">
    <source>
        <dbReference type="RuleBase" id="RU004466"/>
    </source>
</evidence>
<accession>A4CHD4</accession>
<evidence type="ECO:0000256" key="3">
    <source>
        <dbReference type="ARBA" id="ARBA00022679"/>
    </source>
</evidence>
<dbReference type="Gene3D" id="1.10.600.10">
    <property type="entry name" value="Farnesyl Diphosphate Synthase"/>
    <property type="match status" value="1"/>
</dbReference>
<comment type="similarity">
    <text evidence="2 6">Belongs to the FPP/GGPP synthase family.</text>
</comment>
<evidence type="ECO:0000313" key="7">
    <source>
        <dbReference type="EMBL" id="EAR16342.1"/>
    </source>
</evidence>
<dbReference type="PANTHER" id="PTHR12001:SF85">
    <property type="entry name" value="SHORT CHAIN ISOPRENYL DIPHOSPHATE SYNTHASE"/>
    <property type="match status" value="1"/>
</dbReference>
<dbReference type="GO" id="GO:0008299">
    <property type="term" value="P:isoprenoid biosynthetic process"/>
    <property type="evidence" value="ECO:0007669"/>
    <property type="project" value="InterPro"/>
</dbReference>
<keyword evidence="8" id="KW-1185">Reference proteome</keyword>
<reference evidence="7 8" key="1">
    <citation type="journal article" date="2009" name="J. Bacteriol.">
        <title>Complete genome sequence of Robiginitalea biformata HTCC2501.</title>
        <authorList>
            <person name="Oh H.M."/>
            <person name="Giovannoni S.J."/>
            <person name="Lee K."/>
            <person name="Ferriera S."/>
            <person name="Johnson J."/>
            <person name="Cho J.C."/>
        </authorList>
    </citation>
    <scope>NUCLEOTIDE SEQUENCE [LARGE SCALE GENOMIC DNA]</scope>
    <source>
        <strain evidence="8">ATCC BAA-864 / HTCC2501 / KCTC 12146</strain>
    </source>
</reference>
<organism evidence="7 8">
    <name type="scientific">Robiginitalea biformata (strain ATCC BAA-864 / DSM 15991 / KCTC 12146 / HTCC2501)</name>
    <dbReference type="NCBI Taxonomy" id="313596"/>
    <lineage>
        <taxon>Bacteria</taxon>
        <taxon>Pseudomonadati</taxon>
        <taxon>Bacteroidota</taxon>
        <taxon>Flavobacteriia</taxon>
        <taxon>Flavobacteriales</taxon>
        <taxon>Flavobacteriaceae</taxon>
        <taxon>Robiginitalea</taxon>
    </lineage>
</organism>
<dbReference type="CDD" id="cd00685">
    <property type="entry name" value="Trans_IPPS_HT"/>
    <property type="match status" value="1"/>
</dbReference>
<evidence type="ECO:0000256" key="1">
    <source>
        <dbReference type="ARBA" id="ARBA00001946"/>
    </source>
</evidence>
<dbReference type="eggNOG" id="COG0142">
    <property type="taxonomic scope" value="Bacteria"/>
</dbReference>
<dbReference type="SFLD" id="SFLDG01017">
    <property type="entry name" value="Polyprenyl_Transferase_Like"/>
    <property type="match status" value="1"/>
</dbReference>
<dbReference type="PANTHER" id="PTHR12001">
    <property type="entry name" value="GERANYLGERANYL PYROPHOSPHATE SYNTHASE"/>
    <property type="match status" value="1"/>
</dbReference>
<evidence type="ECO:0000256" key="2">
    <source>
        <dbReference type="ARBA" id="ARBA00006706"/>
    </source>
</evidence>